<reference evidence="8 11" key="5">
    <citation type="journal article" date="2019" name="Antimicrob. Agents Chemother.">
        <title>Applying Rapid Whole Genome Sequencing to Predict Phenotypic Antimicrobial Susceptibility Testing Results Among Carbapenem-Resistant Klebsiella pneumoniae Clinical Isolates.</title>
        <authorList>
            <person name="Tamma P.D."/>
            <person name="Fan Y."/>
            <person name="Bergman Y."/>
            <person name="Pertea G."/>
            <person name="Kazmi A."/>
            <person name="Lewis S."/>
            <person name="Carroll K.C."/>
            <person name="Schatz M.C."/>
            <person name="Timp W."/>
            <person name="Simner P.J."/>
        </authorList>
    </citation>
    <scope>NUCLEOTIDE SEQUENCE [LARGE SCALE GENOMIC DNA]</scope>
    <source>
        <strain evidence="8 11">KLPN_104</strain>
    </source>
</reference>
<dbReference type="PANTHER" id="PTHR43179:SF12">
    <property type="entry name" value="GALACTOFURANOSYLTRANSFERASE GLFT2"/>
    <property type="match status" value="1"/>
</dbReference>
<protein>
    <submittedName>
        <fullName evidence="6 7">Glycosyltransferase</fullName>
    </submittedName>
    <submittedName>
        <fullName evidence="9">Rhamnosyltransferase</fullName>
    </submittedName>
</protein>
<evidence type="ECO:0000256" key="3">
    <source>
        <dbReference type="ARBA" id="ARBA00022679"/>
    </source>
</evidence>
<name>A0A024GWD3_KLEPN</name>
<evidence type="ECO:0000256" key="4">
    <source>
        <dbReference type="SAM" id="Phobius"/>
    </source>
</evidence>
<dbReference type="Pfam" id="PF00535">
    <property type="entry name" value="Glycos_transf_2"/>
    <property type="match status" value="1"/>
</dbReference>
<dbReference type="Proteomes" id="UP000283322">
    <property type="component" value="Unassembled WGS sequence"/>
</dbReference>
<reference evidence="8" key="4">
    <citation type="submission" date="2018-10" db="EMBL/GenBank/DDBJ databases">
        <authorList>
            <person name="Fan Y."/>
            <person name="Timp W."/>
            <person name="Bergman Y."/>
            <person name="Tamma P."/>
            <person name="Simner P."/>
        </authorList>
    </citation>
    <scope>NUCLEOTIDE SEQUENCE</scope>
    <source>
        <strain evidence="8">KLPN_104</strain>
    </source>
</reference>
<dbReference type="EMBL" id="RDAM01000001">
    <property type="protein sequence ID" value="RRF05544.1"/>
    <property type="molecule type" value="Genomic_DNA"/>
</dbReference>
<evidence type="ECO:0000256" key="1">
    <source>
        <dbReference type="ARBA" id="ARBA00006739"/>
    </source>
</evidence>
<comment type="similarity">
    <text evidence="1">Belongs to the glycosyltransferase 2 family.</text>
</comment>
<sequence length="298" mass="34656">MHPDVFAIIVTYNPDDGLEGRLLAIQKQVRNICIIDNSENPDVINNIKSIAERNNLSYQGDGINHGIAYSLTQGAITAKSKGFNYYLTFDQDSTIPDLYVDNMKEAINTDPMIGIIGPVYYDINDGRYSRFPVMHNKLLVRREVFSDNEGIKDAMCIITSGALCRTSIFDEVGYFLNEYFIDYVDNEFCLRLLISGYRVCVYPKVVIQHALGNRKKKFGFSPTNYPYYRKYYVTRNRLHVWKKYFKYYPAFIAYDFSAFLLDLFRVVFLEKDKFIKIKSIFLGVKDFLHGRYGKMNNI</sequence>
<dbReference type="Proteomes" id="UP000259364">
    <property type="component" value="Unassembled WGS sequence"/>
</dbReference>
<evidence type="ECO:0000259" key="5">
    <source>
        <dbReference type="Pfam" id="PF00535"/>
    </source>
</evidence>
<dbReference type="EMBL" id="MPYG04000011">
    <property type="protein sequence ID" value="ROH04860.1"/>
    <property type="molecule type" value="Genomic_DNA"/>
</dbReference>
<keyword evidence="4" id="KW-1133">Transmembrane helix</keyword>
<dbReference type="AlphaFoldDB" id="A0A024GWD3"/>
<dbReference type="EMBL" id="UJHH01000001">
    <property type="protein sequence ID" value="SWF61637.1"/>
    <property type="molecule type" value="Genomic_DNA"/>
</dbReference>
<dbReference type="GO" id="GO:0016757">
    <property type="term" value="F:glycosyltransferase activity"/>
    <property type="evidence" value="ECO:0007669"/>
    <property type="project" value="UniProtKB-KW"/>
</dbReference>
<feature type="transmembrane region" description="Helical" evidence="4">
    <location>
        <begin position="247"/>
        <end position="268"/>
    </location>
</feature>
<keyword evidence="2" id="KW-0328">Glycosyltransferase</keyword>
<evidence type="ECO:0000313" key="8">
    <source>
        <dbReference type="EMBL" id="RRF05544.1"/>
    </source>
</evidence>
<evidence type="ECO:0000313" key="10">
    <source>
        <dbReference type="Proteomes" id="UP000259364"/>
    </source>
</evidence>
<reference evidence="6" key="1">
    <citation type="journal article" date="2014" name="PLoS ONE">
        <title>Diversity of capsular polysaccharide gene clusters in Kpc-producing Klebsiella pneumoniae clinical isolates of sequence type 258 involved in the Italian epidemic.</title>
        <authorList>
            <person name="D'Andrea M.M."/>
            <person name="Amisano F."/>
            <person name="Giani T."/>
            <person name="Conte V."/>
            <person name="Ciacci N."/>
            <person name="Ambretti S."/>
            <person name="Santoriello L."/>
            <person name="Rossolini G.M."/>
        </authorList>
    </citation>
    <scope>NUCLEOTIDE SEQUENCE</scope>
    <source>
        <strain evidence="6">BO4</strain>
    </source>
</reference>
<evidence type="ECO:0000313" key="7">
    <source>
        <dbReference type="EMBL" id="ROH04860.1"/>
    </source>
</evidence>
<evidence type="ECO:0000256" key="2">
    <source>
        <dbReference type="ARBA" id="ARBA00022676"/>
    </source>
</evidence>
<dbReference type="InterPro" id="IPR001173">
    <property type="entry name" value="Glyco_trans_2-like"/>
</dbReference>
<dbReference type="SUPFAM" id="SSF53448">
    <property type="entry name" value="Nucleotide-diphospho-sugar transferases"/>
    <property type="match status" value="1"/>
</dbReference>
<feature type="domain" description="Glycosyltransferase 2-like" evidence="5">
    <location>
        <begin position="8"/>
        <end position="172"/>
    </location>
</feature>
<accession>A0A0J2J655</accession>
<evidence type="ECO:0000313" key="9">
    <source>
        <dbReference type="EMBL" id="SWF61637.1"/>
    </source>
</evidence>
<accession>A0A024GWD3</accession>
<gene>
    <name evidence="7" type="ORF">BL124_00001405</name>
    <name evidence="8" type="ORF">EAO17_04645</name>
    <name evidence="9" type="ORF">SAMEA3720909_00013</name>
</gene>
<organism evidence="6">
    <name type="scientific">Klebsiella pneumoniae</name>
    <dbReference type="NCBI Taxonomy" id="573"/>
    <lineage>
        <taxon>Bacteria</taxon>
        <taxon>Pseudomonadati</taxon>
        <taxon>Pseudomonadota</taxon>
        <taxon>Gammaproteobacteria</taxon>
        <taxon>Enterobacterales</taxon>
        <taxon>Enterobacteriaceae</taxon>
        <taxon>Klebsiella/Raoultella group</taxon>
        <taxon>Klebsiella</taxon>
        <taxon>Klebsiella pneumoniae complex</taxon>
    </lineage>
</organism>
<evidence type="ECO:0000313" key="11">
    <source>
        <dbReference type="Proteomes" id="UP000275975"/>
    </source>
</evidence>
<keyword evidence="4" id="KW-0812">Transmembrane</keyword>
<dbReference type="Gene3D" id="3.90.550.10">
    <property type="entry name" value="Spore Coat Polysaccharide Biosynthesis Protein SpsA, Chain A"/>
    <property type="match status" value="1"/>
</dbReference>
<dbReference type="PATRIC" id="fig|573.1497.peg.4769"/>
<dbReference type="RefSeq" id="WP_004151157.1">
    <property type="nucleotide sequence ID" value="NZ_CAAGXV010000002.1"/>
</dbReference>
<dbReference type="PANTHER" id="PTHR43179">
    <property type="entry name" value="RHAMNOSYLTRANSFERASE WBBL"/>
    <property type="match status" value="1"/>
</dbReference>
<dbReference type="EMBL" id="HE866751">
    <property type="protein sequence ID" value="CCI88021.1"/>
    <property type="molecule type" value="Genomic_DNA"/>
</dbReference>
<keyword evidence="4" id="KW-0472">Membrane</keyword>
<reference evidence="9 10" key="2">
    <citation type="submission" date="2018-08" db="EMBL/GenBank/DDBJ databases">
        <authorList>
            <consortium name="Pathogen Informatics"/>
        </authorList>
    </citation>
    <scope>NUCLEOTIDE SEQUENCE [LARGE SCALE GENOMIC DNA]</scope>
    <source>
        <strain evidence="9 10">EuSCAPE_UK014</strain>
    </source>
</reference>
<evidence type="ECO:0000313" key="6">
    <source>
        <dbReference type="EMBL" id="CCI88021.1"/>
    </source>
</evidence>
<reference evidence="7 12" key="3">
    <citation type="submission" date="2018-10" db="EMBL/GenBank/DDBJ databases">
        <authorList>
            <person name="Vanduin D."/>
            <person name="Fouts D."/>
            <person name="Wright M."/>
            <person name="Sutton G."/>
            <person name="Nguyen K."/>
            <person name="Kreiswirth B."/>
            <person name="Chen L."/>
            <person name="Rojas L."/>
            <person name="Hujer A."/>
            <person name="Hujer K."/>
            <person name="Bonomo R."/>
            <person name="Adams M."/>
        </authorList>
    </citation>
    <scope>NUCLEOTIDE SEQUENCE [LARGE SCALE GENOMIC DNA]</scope>
    <source>
        <strain evidence="7 12">CRK0165</strain>
    </source>
</reference>
<evidence type="ECO:0000313" key="12">
    <source>
        <dbReference type="Proteomes" id="UP000283322"/>
    </source>
</evidence>
<dbReference type="InterPro" id="IPR029044">
    <property type="entry name" value="Nucleotide-diphossugar_trans"/>
</dbReference>
<proteinExistence type="inferred from homology"/>
<keyword evidence="3 6" id="KW-0808">Transferase</keyword>
<dbReference type="Proteomes" id="UP000275975">
    <property type="component" value="Unassembled WGS sequence"/>
</dbReference>